<accession>A0ABN9SFP3</accession>
<feature type="region of interest" description="Disordered" evidence="1">
    <location>
        <begin position="1"/>
        <end position="81"/>
    </location>
</feature>
<evidence type="ECO:0008006" key="4">
    <source>
        <dbReference type="Google" id="ProtNLM"/>
    </source>
</evidence>
<evidence type="ECO:0000313" key="2">
    <source>
        <dbReference type="EMBL" id="CAK0830889.1"/>
    </source>
</evidence>
<organism evidence="2 3">
    <name type="scientific">Prorocentrum cordatum</name>
    <dbReference type="NCBI Taxonomy" id="2364126"/>
    <lineage>
        <taxon>Eukaryota</taxon>
        <taxon>Sar</taxon>
        <taxon>Alveolata</taxon>
        <taxon>Dinophyceae</taxon>
        <taxon>Prorocentrales</taxon>
        <taxon>Prorocentraceae</taxon>
        <taxon>Prorocentrum</taxon>
    </lineage>
</organism>
<sequence length="321" mass="33191">MKSAPRMPSQDPSHTHAEGPVRMTLPWRVRNTFVEVGGGDGEAWPDRLPGRTARSCPARAQRSSSLAEPAGKAREGGAPRGGVLAAPAVAVAAAAGDRAAASAAAARPEAEEAGAGQEAAGAGGACRKQREEGRCGAFEEVGHGRRTCQPPRGVLTIGGQLKLLQREQSQCVFVARRLNTLGFASDALLTAHFSAFGQVRRVLVAHSQVKRSRGDSGEPAARVRPGSIGFVVMVDAGAVARILQAGSQQVVAGKRIAVEPFQHAPPEGSCGCAADEALREPMSLEQICGSAVQGCPRPAPILGCSQWSVASSEARRAYGGE</sequence>
<dbReference type="SUPFAM" id="SSF54928">
    <property type="entry name" value="RNA-binding domain, RBD"/>
    <property type="match status" value="1"/>
</dbReference>
<evidence type="ECO:0000256" key="1">
    <source>
        <dbReference type="SAM" id="MobiDB-lite"/>
    </source>
</evidence>
<comment type="caution">
    <text evidence="2">The sequence shown here is derived from an EMBL/GenBank/DDBJ whole genome shotgun (WGS) entry which is preliminary data.</text>
</comment>
<gene>
    <name evidence="2" type="ORF">PCOR1329_LOCUS29377</name>
</gene>
<dbReference type="InterPro" id="IPR012677">
    <property type="entry name" value="Nucleotide-bd_a/b_plait_sf"/>
</dbReference>
<protein>
    <recommendedName>
        <fullName evidence="4">RRM domain-containing protein</fullName>
    </recommendedName>
</protein>
<evidence type="ECO:0000313" key="3">
    <source>
        <dbReference type="Proteomes" id="UP001189429"/>
    </source>
</evidence>
<name>A0ABN9SFP3_9DINO</name>
<dbReference type="EMBL" id="CAUYUJ010011057">
    <property type="protein sequence ID" value="CAK0830889.1"/>
    <property type="molecule type" value="Genomic_DNA"/>
</dbReference>
<dbReference type="Gene3D" id="3.30.70.330">
    <property type="match status" value="1"/>
</dbReference>
<keyword evidence="3" id="KW-1185">Reference proteome</keyword>
<reference evidence="2" key="1">
    <citation type="submission" date="2023-10" db="EMBL/GenBank/DDBJ databases">
        <authorList>
            <person name="Chen Y."/>
            <person name="Shah S."/>
            <person name="Dougan E. K."/>
            <person name="Thang M."/>
            <person name="Chan C."/>
        </authorList>
    </citation>
    <scope>NUCLEOTIDE SEQUENCE [LARGE SCALE GENOMIC DNA]</scope>
</reference>
<dbReference type="InterPro" id="IPR035979">
    <property type="entry name" value="RBD_domain_sf"/>
</dbReference>
<proteinExistence type="predicted"/>
<dbReference type="Proteomes" id="UP001189429">
    <property type="component" value="Unassembled WGS sequence"/>
</dbReference>